<dbReference type="Gene3D" id="1.10.10.60">
    <property type="entry name" value="Homeodomain-like"/>
    <property type="match status" value="1"/>
</dbReference>
<name>A0ABV9CL33_9ACTN</name>
<dbReference type="Proteomes" id="UP001596004">
    <property type="component" value="Unassembled WGS sequence"/>
</dbReference>
<reference evidence="3" key="1">
    <citation type="journal article" date="2019" name="Int. J. Syst. Evol. Microbiol.">
        <title>The Global Catalogue of Microorganisms (GCM) 10K type strain sequencing project: providing services to taxonomists for standard genome sequencing and annotation.</title>
        <authorList>
            <consortium name="The Broad Institute Genomics Platform"/>
            <consortium name="The Broad Institute Genome Sequencing Center for Infectious Disease"/>
            <person name="Wu L."/>
            <person name="Ma J."/>
        </authorList>
    </citation>
    <scope>NUCLEOTIDE SEQUENCE [LARGE SCALE GENOMIC DNA]</scope>
    <source>
        <strain evidence="3">CGMCC 4.7132</strain>
    </source>
</reference>
<keyword evidence="3" id="KW-1185">Reference proteome</keyword>
<dbReference type="RefSeq" id="WP_380843873.1">
    <property type="nucleotide sequence ID" value="NZ_JBHSFP010000018.1"/>
</dbReference>
<organism evidence="2 3">
    <name type="scientific">Sphaerisporangium dianthi</name>
    <dbReference type="NCBI Taxonomy" id="1436120"/>
    <lineage>
        <taxon>Bacteria</taxon>
        <taxon>Bacillati</taxon>
        <taxon>Actinomycetota</taxon>
        <taxon>Actinomycetes</taxon>
        <taxon>Streptosporangiales</taxon>
        <taxon>Streptosporangiaceae</taxon>
        <taxon>Sphaerisporangium</taxon>
    </lineage>
</organism>
<evidence type="ECO:0008006" key="4">
    <source>
        <dbReference type="Google" id="ProtNLM"/>
    </source>
</evidence>
<gene>
    <name evidence="2" type="ORF">ACFO60_24545</name>
</gene>
<comment type="caution">
    <text evidence="2">The sequence shown here is derived from an EMBL/GenBank/DDBJ whole genome shotgun (WGS) entry which is preliminary data.</text>
</comment>
<protein>
    <recommendedName>
        <fullName evidence="4">HTH tetR-type domain-containing protein</fullName>
    </recommendedName>
</protein>
<accession>A0ABV9CL33</accession>
<sequence>MPDVKHFDPDTVLDQVVHLFWQRGGETAGVAEVVTATGLSRSSCMPPSAVRGGCTRPCCAATPAAAELLGGRPEPWATLLSMPQAPARCMYAHPGGGRPWGPTGRRRMPRSPTGC</sequence>
<feature type="region of interest" description="Disordered" evidence="1">
    <location>
        <begin position="93"/>
        <end position="115"/>
    </location>
</feature>
<evidence type="ECO:0000313" key="2">
    <source>
        <dbReference type="EMBL" id="MFC4533945.1"/>
    </source>
</evidence>
<proteinExistence type="predicted"/>
<evidence type="ECO:0000313" key="3">
    <source>
        <dbReference type="Proteomes" id="UP001596004"/>
    </source>
</evidence>
<evidence type="ECO:0000256" key="1">
    <source>
        <dbReference type="SAM" id="MobiDB-lite"/>
    </source>
</evidence>
<dbReference type="EMBL" id="JBHSFP010000018">
    <property type="protein sequence ID" value="MFC4533945.1"/>
    <property type="molecule type" value="Genomic_DNA"/>
</dbReference>